<dbReference type="InterPro" id="IPR020846">
    <property type="entry name" value="MFS_dom"/>
</dbReference>
<dbReference type="Gene3D" id="1.20.1250.20">
    <property type="entry name" value="MFS general substrate transporter like domains"/>
    <property type="match status" value="1"/>
</dbReference>
<reference evidence="9 10" key="1">
    <citation type="submission" date="2021-01" db="EMBL/GenBank/DDBJ databases">
        <title>Whole genome shotgun sequence of Actinoplanes humidus NBRC 14915.</title>
        <authorList>
            <person name="Komaki H."/>
            <person name="Tamura T."/>
        </authorList>
    </citation>
    <scope>NUCLEOTIDE SEQUENCE [LARGE SCALE GENOMIC DNA]</scope>
    <source>
        <strain evidence="9 10">NBRC 14915</strain>
    </source>
</reference>
<dbReference type="PANTHER" id="PTHR23504:SF15">
    <property type="entry name" value="MAJOR FACILITATOR SUPERFAMILY (MFS) PROFILE DOMAIN-CONTAINING PROTEIN"/>
    <property type="match status" value="1"/>
</dbReference>
<dbReference type="SUPFAM" id="SSF103473">
    <property type="entry name" value="MFS general substrate transporter"/>
    <property type="match status" value="1"/>
</dbReference>
<evidence type="ECO:0000256" key="5">
    <source>
        <dbReference type="ARBA" id="ARBA00022989"/>
    </source>
</evidence>
<comment type="similarity">
    <text evidence="2">Belongs to the major facilitator superfamily. TCR/Tet family.</text>
</comment>
<dbReference type="InterPro" id="IPR036259">
    <property type="entry name" value="MFS_trans_sf"/>
</dbReference>
<dbReference type="Pfam" id="PF07690">
    <property type="entry name" value="MFS_1"/>
    <property type="match status" value="2"/>
</dbReference>
<evidence type="ECO:0000313" key="9">
    <source>
        <dbReference type="EMBL" id="GIE19078.1"/>
    </source>
</evidence>
<proteinExistence type="inferred from homology"/>
<keyword evidence="4 7" id="KW-0812">Transmembrane</keyword>
<feature type="transmembrane region" description="Helical" evidence="7">
    <location>
        <begin position="371"/>
        <end position="388"/>
    </location>
</feature>
<dbReference type="PANTHER" id="PTHR23504">
    <property type="entry name" value="MAJOR FACILITATOR SUPERFAMILY DOMAIN-CONTAINING PROTEIN 10"/>
    <property type="match status" value="1"/>
</dbReference>
<sequence>MRRAPALSFLLITVFLDLLSLGLIVPIVPALLTTVTGDAADAVRWSGLLGSTFGLLQFVVAPLLGQLSDRYGRRPVLLTSLACLGVDWLAHAISPDPWTLLAFHALAGACAGTNTVVNAYVADIIEPRGRARAYGLIGAAFSCGFVAGPTIGGLLGAMDVRLPFFAAAALCFANVAYGWFVLPESRPGDRTTPLTLRTANPIGALTAVLRRPTLGRLAHARLYSDIARMTHQSTWAFYLTTQFTWSTAHIGLVMAGAALAGALFQATAVAPIIHRLGVKRAAVLGATLTVATLTGTAFANAPWQLYAVQTVAVLSSFGPAAAQSWISTTATPTEQGTVQGALTAISATAETLVPITAAAAFAWSLTHATPGLPFAVAAAFTATSALLLSKTDRPRPHPTRPN</sequence>
<feature type="transmembrane region" description="Helical" evidence="7">
    <location>
        <begin position="100"/>
        <end position="121"/>
    </location>
</feature>
<evidence type="ECO:0000256" key="6">
    <source>
        <dbReference type="ARBA" id="ARBA00023136"/>
    </source>
</evidence>
<dbReference type="PROSITE" id="PS00216">
    <property type="entry name" value="SUGAR_TRANSPORT_1"/>
    <property type="match status" value="1"/>
</dbReference>
<organism evidence="9 10">
    <name type="scientific">Winogradskya humida</name>
    <dbReference type="NCBI Taxonomy" id="113566"/>
    <lineage>
        <taxon>Bacteria</taxon>
        <taxon>Bacillati</taxon>
        <taxon>Actinomycetota</taxon>
        <taxon>Actinomycetes</taxon>
        <taxon>Micromonosporales</taxon>
        <taxon>Micromonosporaceae</taxon>
        <taxon>Winogradskya</taxon>
    </lineage>
</organism>
<feature type="domain" description="Major facilitator superfamily (MFS) profile" evidence="8">
    <location>
        <begin position="6"/>
        <end position="396"/>
    </location>
</feature>
<name>A0ABQ3ZKI9_9ACTN</name>
<comment type="subcellular location">
    <subcellularLocation>
        <location evidence="1">Cell membrane</location>
        <topology evidence="1">Multi-pass membrane protein</topology>
    </subcellularLocation>
</comment>
<feature type="transmembrane region" description="Helical" evidence="7">
    <location>
        <begin position="162"/>
        <end position="182"/>
    </location>
</feature>
<dbReference type="Proteomes" id="UP000603200">
    <property type="component" value="Unassembled WGS sequence"/>
</dbReference>
<gene>
    <name evidence="9" type="primary">tetA</name>
    <name evidence="9" type="ORF">Ahu01nite_021800</name>
</gene>
<dbReference type="PROSITE" id="PS50850">
    <property type="entry name" value="MFS"/>
    <property type="match status" value="1"/>
</dbReference>
<keyword evidence="5 7" id="KW-1133">Transmembrane helix</keyword>
<feature type="transmembrane region" description="Helical" evidence="7">
    <location>
        <begin position="133"/>
        <end position="156"/>
    </location>
</feature>
<dbReference type="InterPro" id="IPR001958">
    <property type="entry name" value="Tet-R_TetA/multi-R_MdtG-like"/>
</dbReference>
<evidence type="ECO:0000259" key="8">
    <source>
        <dbReference type="PROSITE" id="PS50850"/>
    </source>
</evidence>
<dbReference type="EMBL" id="BOMN01000027">
    <property type="protein sequence ID" value="GIE19078.1"/>
    <property type="molecule type" value="Genomic_DNA"/>
</dbReference>
<dbReference type="PRINTS" id="PR01035">
    <property type="entry name" value="TCRTETA"/>
</dbReference>
<evidence type="ECO:0000313" key="10">
    <source>
        <dbReference type="Proteomes" id="UP000603200"/>
    </source>
</evidence>
<keyword evidence="6 7" id="KW-0472">Membrane</keyword>
<feature type="transmembrane region" description="Helical" evidence="7">
    <location>
        <begin position="7"/>
        <end position="32"/>
    </location>
</feature>
<dbReference type="InterPro" id="IPR011701">
    <property type="entry name" value="MFS"/>
</dbReference>
<feature type="transmembrane region" description="Helical" evidence="7">
    <location>
        <begin position="305"/>
        <end position="326"/>
    </location>
</feature>
<protein>
    <submittedName>
        <fullName evidence="9">Tetracycline resistance MFS efflux pump</fullName>
    </submittedName>
</protein>
<evidence type="ECO:0000256" key="2">
    <source>
        <dbReference type="ARBA" id="ARBA00007520"/>
    </source>
</evidence>
<feature type="transmembrane region" description="Helical" evidence="7">
    <location>
        <begin position="338"/>
        <end position="365"/>
    </location>
</feature>
<comment type="caution">
    <text evidence="9">The sequence shown here is derived from an EMBL/GenBank/DDBJ whole genome shotgun (WGS) entry which is preliminary data.</text>
</comment>
<dbReference type="RefSeq" id="WP_203836334.1">
    <property type="nucleotide sequence ID" value="NZ_BAAATV010000005.1"/>
</dbReference>
<keyword evidence="10" id="KW-1185">Reference proteome</keyword>
<accession>A0ABQ3ZKI9</accession>
<dbReference type="InterPro" id="IPR005829">
    <property type="entry name" value="Sugar_transporter_CS"/>
</dbReference>
<evidence type="ECO:0000256" key="1">
    <source>
        <dbReference type="ARBA" id="ARBA00004651"/>
    </source>
</evidence>
<evidence type="ECO:0000256" key="3">
    <source>
        <dbReference type="ARBA" id="ARBA00022448"/>
    </source>
</evidence>
<evidence type="ECO:0000256" key="4">
    <source>
        <dbReference type="ARBA" id="ARBA00022692"/>
    </source>
</evidence>
<keyword evidence="3" id="KW-0813">Transport</keyword>
<evidence type="ECO:0000256" key="7">
    <source>
        <dbReference type="SAM" id="Phobius"/>
    </source>
</evidence>
<feature type="transmembrane region" description="Helical" evidence="7">
    <location>
        <begin position="44"/>
        <end position="64"/>
    </location>
</feature>
<feature type="transmembrane region" description="Helical" evidence="7">
    <location>
        <begin position="76"/>
        <end position="94"/>
    </location>
</feature>